<keyword evidence="1" id="KW-0808">Transferase</keyword>
<dbReference type="InParanoid" id="B9RGA1"/>
<gene>
    <name evidence="1" type="ORF">RCOM_1452440</name>
</gene>
<keyword evidence="2" id="KW-1185">Reference proteome</keyword>
<dbReference type="InterPro" id="IPR032675">
    <property type="entry name" value="LRR_dom_sf"/>
</dbReference>
<dbReference type="AlphaFoldDB" id="B9RGA1"/>
<dbReference type="GO" id="GO:0016301">
    <property type="term" value="F:kinase activity"/>
    <property type="evidence" value="ECO:0007669"/>
    <property type="project" value="UniProtKB-KW"/>
</dbReference>
<dbReference type="eggNOG" id="ENOG502SU68">
    <property type="taxonomic scope" value="Eukaryota"/>
</dbReference>
<organism evidence="1 2">
    <name type="scientific">Ricinus communis</name>
    <name type="common">Castor bean</name>
    <dbReference type="NCBI Taxonomy" id="3988"/>
    <lineage>
        <taxon>Eukaryota</taxon>
        <taxon>Viridiplantae</taxon>
        <taxon>Streptophyta</taxon>
        <taxon>Embryophyta</taxon>
        <taxon>Tracheophyta</taxon>
        <taxon>Spermatophyta</taxon>
        <taxon>Magnoliopsida</taxon>
        <taxon>eudicotyledons</taxon>
        <taxon>Gunneridae</taxon>
        <taxon>Pentapetalae</taxon>
        <taxon>rosids</taxon>
        <taxon>fabids</taxon>
        <taxon>Malpighiales</taxon>
        <taxon>Euphorbiaceae</taxon>
        <taxon>Acalyphoideae</taxon>
        <taxon>Acalypheae</taxon>
        <taxon>Ricinus</taxon>
    </lineage>
</organism>
<sequence length="187" mass="20869">MNSLVILDLSFNDFDGGIPISFKHLCNLRSLDLTSVRLSQEVNEVLKILSECVSDGLELLSLSECELSGYLTDDLGRFRNFSFLDLSSNLISGPIPRSLKHFCNLKTLNLQNLKLNQGINEGLEILSGYDALESLYLYDSQLSAYLTDRLGHFRNLVTLDLDDNLISGPIPLSLGEMKSLRILKLSL</sequence>
<accession>B9RGA1</accession>
<keyword evidence="1" id="KW-0418">Kinase</keyword>
<dbReference type="Gene3D" id="3.80.10.10">
    <property type="entry name" value="Ribonuclease Inhibitor"/>
    <property type="match status" value="3"/>
</dbReference>
<dbReference type="Proteomes" id="UP000008311">
    <property type="component" value="Unassembled WGS sequence"/>
</dbReference>
<dbReference type="PANTHER" id="PTHR48065">
    <property type="entry name" value="OS10G0469600 PROTEIN"/>
    <property type="match status" value="1"/>
</dbReference>
<evidence type="ECO:0000313" key="2">
    <source>
        <dbReference type="Proteomes" id="UP000008311"/>
    </source>
</evidence>
<dbReference type="SUPFAM" id="SSF52058">
    <property type="entry name" value="L domain-like"/>
    <property type="match status" value="1"/>
</dbReference>
<dbReference type="STRING" id="3988.B9RGA1"/>
<evidence type="ECO:0000313" key="1">
    <source>
        <dbReference type="EMBL" id="EEF49556.1"/>
    </source>
</evidence>
<dbReference type="EMBL" id="EQ973778">
    <property type="protein sequence ID" value="EEF49556.1"/>
    <property type="molecule type" value="Genomic_DNA"/>
</dbReference>
<dbReference type="InterPro" id="IPR001611">
    <property type="entry name" value="Leu-rich_rpt"/>
</dbReference>
<reference evidence="2" key="1">
    <citation type="journal article" date="2010" name="Nat. Biotechnol.">
        <title>Draft genome sequence of the oilseed species Ricinus communis.</title>
        <authorList>
            <person name="Chan A.P."/>
            <person name="Crabtree J."/>
            <person name="Zhao Q."/>
            <person name="Lorenzi H."/>
            <person name="Orvis J."/>
            <person name="Puiu D."/>
            <person name="Melake-Berhan A."/>
            <person name="Jones K.M."/>
            <person name="Redman J."/>
            <person name="Chen G."/>
            <person name="Cahoon E.B."/>
            <person name="Gedil M."/>
            <person name="Stanke M."/>
            <person name="Haas B.J."/>
            <person name="Wortman J.R."/>
            <person name="Fraser-Liggett C.M."/>
            <person name="Ravel J."/>
            <person name="Rabinowicz P.D."/>
        </authorList>
    </citation>
    <scope>NUCLEOTIDE SEQUENCE [LARGE SCALE GENOMIC DNA]</scope>
    <source>
        <strain evidence="2">cv. Hale</strain>
    </source>
</reference>
<protein>
    <submittedName>
        <fullName evidence="1">Serine-threonine protein kinase, plant-type, putative</fullName>
    </submittedName>
</protein>
<name>B9RGA1_RICCO</name>
<dbReference type="Pfam" id="PF00560">
    <property type="entry name" value="LRR_1"/>
    <property type="match status" value="3"/>
</dbReference>
<proteinExistence type="predicted"/>